<comment type="caution">
    <text evidence="1">The sequence shown here is derived from an EMBL/GenBank/DDBJ whole genome shotgun (WGS) entry which is preliminary data.</text>
</comment>
<dbReference type="AlphaFoldDB" id="A0A846TQH0"/>
<evidence type="ECO:0000313" key="2">
    <source>
        <dbReference type="Proteomes" id="UP000587942"/>
    </source>
</evidence>
<organism evidence="1 2">
    <name type="scientific">Mesobacillus selenatarsenatis</name>
    <dbReference type="NCBI Taxonomy" id="388741"/>
    <lineage>
        <taxon>Bacteria</taxon>
        <taxon>Bacillati</taxon>
        <taxon>Bacillota</taxon>
        <taxon>Bacilli</taxon>
        <taxon>Bacillales</taxon>
        <taxon>Bacillaceae</taxon>
        <taxon>Mesobacillus</taxon>
    </lineage>
</organism>
<dbReference type="InterPro" id="IPR010461">
    <property type="entry name" value="ComK"/>
</dbReference>
<sequence length="182" mass="21328">MINLQEYLVNENTVLITGEYDRFGRLCTRVIEGEKTFLVNQRPMQVINNSLQLLGSNFQSVRETSKQILGDIHMCPIKVNCHLGIWLFPTKSYNNDFCVWFSLMHVKKTKPLGVRRTEVYLSYNHTFIIEMKESSFNQKRQKAEDLREAMLKNSQSPLTFYLEPKKGLCILEDEGLNPYKIR</sequence>
<evidence type="ECO:0008006" key="3">
    <source>
        <dbReference type="Google" id="ProtNLM"/>
    </source>
</evidence>
<proteinExistence type="predicted"/>
<gene>
    <name evidence="1" type="ORF">GWK17_21120</name>
</gene>
<name>A0A846TQH0_9BACI</name>
<protein>
    <recommendedName>
        <fullName evidence="3">Competence transcription factor</fullName>
    </recommendedName>
</protein>
<dbReference type="GO" id="GO:0030420">
    <property type="term" value="P:establishment of competence for transformation"/>
    <property type="evidence" value="ECO:0007669"/>
    <property type="project" value="InterPro"/>
</dbReference>
<reference evidence="1 2" key="1">
    <citation type="submission" date="2020-03" db="EMBL/GenBank/DDBJ databases">
        <authorList>
            <person name="Sun Q."/>
        </authorList>
    </citation>
    <scope>NUCLEOTIDE SEQUENCE [LARGE SCALE GENOMIC DNA]</scope>
    <source>
        <strain evidence="1 2">KACC 21451</strain>
    </source>
</reference>
<dbReference type="EMBL" id="JAAVUM010000023">
    <property type="protein sequence ID" value="NKE07942.1"/>
    <property type="molecule type" value="Genomic_DNA"/>
</dbReference>
<accession>A0A846TQH0</accession>
<evidence type="ECO:0000313" key="1">
    <source>
        <dbReference type="EMBL" id="NKE07942.1"/>
    </source>
</evidence>
<dbReference type="Pfam" id="PF06338">
    <property type="entry name" value="ComK"/>
    <property type="match status" value="1"/>
</dbReference>
<dbReference type="RefSeq" id="WP_167834299.1">
    <property type="nucleotide sequence ID" value="NZ_JAAVUM010000023.1"/>
</dbReference>
<dbReference type="Proteomes" id="UP000587942">
    <property type="component" value="Unassembled WGS sequence"/>
</dbReference>